<keyword evidence="3" id="KW-1185">Reference proteome</keyword>
<gene>
    <name evidence="2" type="ORF">C1949_06570</name>
</gene>
<sequence length="79" mass="9274">MLPLGRGAIMRPGRYRHYKGKDYQVIGLARHSETEEQLVVYRTLYGEFDLWVRPLAMFNEVVEVDGESHPRFTFISEDV</sequence>
<organism evidence="2 3">
    <name type="scientific">Halopseudomonas oceani</name>
    <dbReference type="NCBI Taxonomy" id="1708783"/>
    <lineage>
        <taxon>Bacteria</taxon>
        <taxon>Pseudomonadati</taxon>
        <taxon>Pseudomonadota</taxon>
        <taxon>Gammaproteobacteria</taxon>
        <taxon>Pseudomonadales</taxon>
        <taxon>Pseudomonadaceae</taxon>
        <taxon>Halopseudomonas</taxon>
    </lineage>
</organism>
<proteinExistence type="predicted"/>
<dbReference type="InterPro" id="IPR023387">
    <property type="entry name" value="DUF1653-like_dom"/>
</dbReference>
<reference evidence="2 3" key="1">
    <citation type="submission" date="2018-01" db="EMBL/GenBank/DDBJ databases">
        <title>Draft genome of the type strain Pseudomonas oceani DSM 100277 isolated from the deep water in Okinawa trough, northwestern Pacific Ocean.</title>
        <authorList>
            <person name="Gomila M."/>
            <person name="Mulet M."/>
            <person name="Garcia-Valdes E."/>
            <person name="Lalucat J."/>
        </authorList>
    </citation>
    <scope>NUCLEOTIDE SEQUENCE [LARGE SCALE GENOMIC DNA]</scope>
    <source>
        <strain evidence="2 3">DSM 100277</strain>
    </source>
</reference>
<comment type="caution">
    <text evidence="2">The sequence shown here is derived from an EMBL/GenBank/DDBJ whole genome shotgun (WGS) entry which is preliminary data.</text>
</comment>
<dbReference type="Pfam" id="PF07866">
    <property type="entry name" value="DUF1653"/>
    <property type="match status" value="1"/>
</dbReference>
<feature type="domain" description="DUF1653" evidence="1">
    <location>
        <begin position="13"/>
        <end position="73"/>
    </location>
</feature>
<accession>A0A2P4EX84</accession>
<dbReference type="InterPro" id="IPR037135">
    <property type="entry name" value="DUF1653-like_dom_sf"/>
</dbReference>
<protein>
    <submittedName>
        <fullName evidence="2">DUF1653 domain-containing protein</fullName>
    </submittedName>
</protein>
<name>A0A2P4EX84_9GAMM</name>
<evidence type="ECO:0000313" key="2">
    <source>
        <dbReference type="EMBL" id="POB04627.1"/>
    </source>
</evidence>
<evidence type="ECO:0000259" key="1">
    <source>
        <dbReference type="Pfam" id="PF07866"/>
    </source>
</evidence>
<dbReference type="AlphaFoldDB" id="A0A2P4EX84"/>
<dbReference type="OrthoDB" id="371169at2"/>
<evidence type="ECO:0000313" key="3">
    <source>
        <dbReference type="Proteomes" id="UP000243451"/>
    </source>
</evidence>
<dbReference type="EMBL" id="PPSK01000004">
    <property type="protein sequence ID" value="POB04627.1"/>
    <property type="molecule type" value="Genomic_DNA"/>
</dbReference>
<dbReference type="Gene3D" id="2.30.30.320">
    <property type="entry name" value="DUF1653-like domain"/>
    <property type="match status" value="1"/>
</dbReference>
<dbReference type="Proteomes" id="UP000243451">
    <property type="component" value="Unassembled WGS sequence"/>
</dbReference>